<dbReference type="GO" id="GO:0016020">
    <property type="term" value="C:membrane"/>
    <property type="evidence" value="ECO:0007669"/>
    <property type="project" value="UniProtKB-SubCell"/>
</dbReference>
<keyword evidence="5" id="KW-0479">Metal-binding</keyword>
<accession>A0A7S1XFU4</accession>
<keyword evidence="3 7" id="KW-1133">Transmembrane helix</keyword>
<feature type="binding site" evidence="5">
    <location>
        <position position="448"/>
    </location>
    <ligand>
        <name>Zn(2+)</name>
        <dbReference type="ChEBI" id="CHEBI:29105"/>
    </ligand>
</feature>
<feature type="binding site" evidence="5">
    <location>
        <position position="314"/>
    </location>
    <ligand>
        <name>Zn(2+)</name>
        <dbReference type="ChEBI" id="CHEBI:29105"/>
    </ligand>
</feature>
<keyword evidence="4 7" id="KW-0472">Membrane</keyword>
<gene>
    <name evidence="8" type="ORF">CCAE0312_LOCUS7330</name>
</gene>
<keyword evidence="5" id="KW-0862">Zinc</keyword>
<evidence type="ECO:0000256" key="6">
    <source>
        <dbReference type="SAM" id="MobiDB-lite"/>
    </source>
</evidence>
<protein>
    <submittedName>
        <fullName evidence="8">Uncharacterized protein</fullName>
    </submittedName>
</protein>
<dbReference type="EMBL" id="HBGH01013086">
    <property type="protein sequence ID" value="CAD9235239.1"/>
    <property type="molecule type" value="Transcribed_RNA"/>
</dbReference>
<feature type="compositionally biased region" description="Acidic residues" evidence="6">
    <location>
        <begin position="15"/>
        <end position="27"/>
    </location>
</feature>
<dbReference type="Pfam" id="PF03006">
    <property type="entry name" value="HlyIII"/>
    <property type="match status" value="1"/>
</dbReference>
<dbReference type="InterPro" id="IPR032675">
    <property type="entry name" value="LRR_dom_sf"/>
</dbReference>
<organism evidence="8">
    <name type="scientific">Compsopogon caeruleus</name>
    <dbReference type="NCBI Taxonomy" id="31354"/>
    <lineage>
        <taxon>Eukaryota</taxon>
        <taxon>Rhodophyta</taxon>
        <taxon>Compsopogonophyceae</taxon>
        <taxon>Compsopogonales</taxon>
        <taxon>Compsopogonaceae</taxon>
        <taxon>Compsopogon</taxon>
    </lineage>
</organism>
<feature type="transmembrane region" description="Helical" evidence="7">
    <location>
        <begin position="334"/>
        <end position="352"/>
    </location>
</feature>
<evidence type="ECO:0000256" key="7">
    <source>
        <dbReference type="SAM" id="Phobius"/>
    </source>
</evidence>
<feature type="transmembrane region" description="Helical" evidence="7">
    <location>
        <begin position="396"/>
        <end position="413"/>
    </location>
</feature>
<dbReference type="SUPFAM" id="SSF52047">
    <property type="entry name" value="RNI-like"/>
    <property type="match status" value="1"/>
</dbReference>
<feature type="transmembrane region" description="Helical" evidence="7">
    <location>
        <begin position="451"/>
        <end position="471"/>
    </location>
</feature>
<evidence type="ECO:0000313" key="8">
    <source>
        <dbReference type="EMBL" id="CAD9235239.1"/>
    </source>
</evidence>
<proteinExistence type="predicted"/>
<evidence type="ECO:0000256" key="3">
    <source>
        <dbReference type="ARBA" id="ARBA00022989"/>
    </source>
</evidence>
<dbReference type="Gene3D" id="3.80.10.10">
    <property type="entry name" value="Ribonuclease Inhibitor"/>
    <property type="match status" value="1"/>
</dbReference>
<evidence type="ECO:0000256" key="1">
    <source>
        <dbReference type="ARBA" id="ARBA00004141"/>
    </source>
</evidence>
<feature type="transmembrane region" description="Helical" evidence="7">
    <location>
        <begin position="364"/>
        <end position="384"/>
    </location>
</feature>
<dbReference type="GO" id="GO:0046872">
    <property type="term" value="F:metal ion binding"/>
    <property type="evidence" value="ECO:0007669"/>
    <property type="project" value="UniProtKB-KW"/>
</dbReference>
<comment type="subcellular location">
    <subcellularLocation>
        <location evidence="1">Membrane</location>
        <topology evidence="1">Multi-pass membrane protein</topology>
    </subcellularLocation>
</comment>
<keyword evidence="2 7" id="KW-0812">Transmembrane</keyword>
<dbReference type="PANTHER" id="PTHR20855:SF3">
    <property type="entry name" value="LD03007P"/>
    <property type="match status" value="1"/>
</dbReference>
<feature type="region of interest" description="Disordered" evidence="6">
    <location>
        <begin position="1"/>
        <end position="48"/>
    </location>
</feature>
<dbReference type="PANTHER" id="PTHR20855">
    <property type="entry name" value="ADIPOR/PROGESTIN RECEPTOR-RELATED"/>
    <property type="match status" value="1"/>
</dbReference>
<dbReference type="InterPro" id="IPR001611">
    <property type="entry name" value="Leu-rich_rpt"/>
</dbReference>
<sequence length="477" mass="52408">MSLRWGSGSKSGEVQTDEWDSEEEEEKESGGGYMVPKEGGPALRGYPQQPSFLNLEDAASGEDPLLQRSLSAPAGYATYHRRCQYHGIRPDPSVAICLYALHPVVKVSRLAQDLDLIPIVETLKTPAVAQFAREIDLSGLNLGSISALLVAEMVQSCSFLRVLLLGRNALRDEGASMIIAALKGNRELSKIDLRSNRISSAGALKIARLLQEKDVGRALNEVVFVNNHMMQQGVDAISEVCESRKIAVYLDGNLVMAEVLNSLTHGTGLVAAIIAGASMIEEADSRALPLQLYRSIVIFCVSLCCMFASSCFYHSFFRGAKGAKEILKVMDHCSIFLLIAGTYTPILLKFIWSPEHPHSLVGPTLFYLVWGLALVGITMSARLFGKYTPSRKVRAGLALIMGWLIIFSIRLLWQRMPPRCLLLLSLGGVAYTTGVPFYVKGQEVSMYHVVWHISVMIGAALHYLTVLNYVVRPGLEY</sequence>
<evidence type="ECO:0000256" key="5">
    <source>
        <dbReference type="PIRSR" id="PIRSR604254-1"/>
    </source>
</evidence>
<evidence type="ECO:0000256" key="4">
    <source>
        <dbReference type="ARBA" id="ARBA00023136"/>
    </source>
</evidence>
<reference evidence="8" key="1">
    <citation type="submission" date="2021-01" db="EMBL/GenBank/DDBJ databases">
        <authorList>
            <person name="Corre E."/>
            <person name="Pelletier E."/>
            <person name="Niang G."/>
            <person name="Scheremetjew M."/>
            <person name="Finn R."/>
            <person name="Kale V."/>
            <person name="Holt S."/>
            <person name="Cochrane G."/>
            <person name="Meng A."/>
            <person name="Brown T."/>
            <person name="Cohen L."/>
        </authorList>
    </citation>
    <scope>NUCLEOTIDE SEQUENCE</scope>
    <source>
        <strain evidence="8">SAG 36.94</strain>
    </source>
</reference>
<feature type="transmembrane region" description="Helical" evidence="7">
    <location>
        <begin position="419"/>
        <end position="439"/>
    </location>
</feature>
<evidence type="ECO:0000256" key="2">
    <source>
        <dbReference type="ARBA" id="ARBA00022692"/>
    </source>
</evidence>
<dbReference type="SMART" id="SM00368">
    <property type="entry name" value="LRR_RI"/>
    <property type="match status" value="2"/>
</dbReference>
<name>A0A7S1XFU4_9RHOD</name>
<dbReference type="InterPro" id="IPR004254">
    <property type="entry name" value="AdipoR/HlyIII-related"/>
</dbReference>
<dbReference type="AlphaFoldDB" id="A0A7S1XFU4"/>
<feature type="transmembrane region" description="Helical" evidence="7">
    <location>
        <begin position="292"/>
        <end position="313"/>
    </location>
</feature>
<feature type="binding site" evidence="5">
    <location>
        <position position="452"/>
    </location>
    <ligand>
        <name>Zn(2+)</name>
        <dbReference type="ChEBI" id="CHEBI:29105"/>
    </ligand>
</feature>
<dbReference type="Pfam" id="PF13516">
    <property type="entry name" value="LRR_6"/>
    <property type="match status" value="2"/>
</dbReference>